<dbReference type="OrthoDB" id="5297106at2"/>
<dbReference type="HOGENOM" id="CLU_125405_1_0_6"/>
<dbReference type="InterPro" id="IPR010985">
    <property type="entry name" value="Ribbon_hlx_hlx"/>
</dbReference>
<dbReference type="SUPFAM" id="SSF143100">
    <property type="entry name" value="TTHA1013/TTHA0281-like"/>
    <property type="match status" value="1"/>
</dbReference>
<dbReference type="Proteomes" id="UP000028839">
    <property type="component" value="Unassembled WGS sequence"/>
</dbReference>
<dbReference type="Gene3D" id="3.30.160.250">
    <property type="match status" value="1"/>
</dbReference>
<dbReference type="SUPFAM" id="SSF47598">
    <property type="entry name" value="Ribbon-helix-helix"/>
    <property type="match status" value="1"/>
</dbReference>
<dbReference type="GO" id="GO:0006355">
    <property type="term" value="P:regulation of DNA-templated transcription"/>
    <property type="evidence" value="ECO:0007669"/>
    <property type="project" value="InterPro"/>
</dbReference>
<dbReference type="InterPro" id="IPR008651">
    <property type="entry name" value="Uncharacterised_HicB"/>
</dbReference>
<dbReference type="AlphaFoldDB" id="A0A0E2YXP8"/>
<evidence type="ECO:0000313" key="2">
    <source>
        <dbReference type="Proteomes" id="UP000028839"/>
    </source>
</evidence>
<dbReference type="InterPro" id="IPR035069">
    <property type="entry name" value="TTHA1013/TTHA0281-like"/>
</dbReference>
<protein>
    <submittedName>
        <fullName evidence="1">DNA repair protein</fullName>
    </submittedName>
</protein>
<name>A0A0E2YXP8_9GAMM</name>
<gene>
    <name evidence="1" type="ORF">IB75_18655</name>
</gene>
<dbReference type="EMBL" id="JPGN01000541">
    <property type="protein sequence ID" value="KFI17781.1"/>
    <property type="molecule type" value="Genomic_DNA"/>
</dbReference>
<keyword evidence="1" id="KW-0614">Plasmid</keyword>
<proteinExistence type="predicted"/>
<dbReference type="Pfam" id="PF05534">
    <property type="entry name" value="HicB"/>
    <property type="match status" value="1"/>
</dbReference>
<reference evidence="1 2" key="1">
    <citation type="submission" date="2014-07" db="EMBL/GenBank/DDBJ databases">
        <title>Comparative analysis of Nitrosococcus oceani genome inventories of strains from Pacific and Atlantic gyres.</title>
        <authorList>
            <person name="Lim C.K."/>
            <person name="Wang L."/>
            <person name="Sayavedra-Soto L.A."/>
            <person name="Klotz M.G."/>
        </authorList>
    </citation>
    <scope>NUCLEOTIDE SEQUENCE [LARGE SCALE GENOMIC DNA]</scope>
    <source>
        <strain evidence="1 2">C-27</strain>
        <plasmid evidence="1">pA</plasmid>
    </source>
</reference>
<dbReference type="InterPro" id="IPR013321">
    <property type="entry name" value="Arc_rbn_hlx_hlx"/>
</dbReference>
<dbReference type="Gene3D" id="1.10.1220.10">
    <property type="entry name" value="Met repressor-like"/>
    <property type="match status" value="1"/>
</dbReference>
<geneLocation type="plasmid" evidence="1">
    <name>pA</name>
</geneLocation>
<evidence type="ECO:0000313" key="1">
    <source>
        <dbReference type="EMBL" id="KFI17781.1"/>
    </source>
</evidence>
<comment type="caution">
    <text evidence="1">The sequence shown here is derived from an EMBL/GenBank/DDBJ whole genome shotgun (WGS) entry which is preliminary data.</text>
</comment>
<sequence length="122" mass="13862">MEIKFDGFTVNLYQDEEDDWLAHFVEMSEVSAFADTPEQALNELAVAWEGIKESYRKHGEEVPRAPARKEYSGQFNVRIDKRLHRKLAMEAARAGISLNALVAQKLAESAEHRKASSDQGQR</sequence>
<organism evidence="1 2">
    <name type="scientific">Nitrosococcus oceani C-27</name>
    <dbReference type="NCBI Taxonomy" id="314279"/>
    <lineage>
        <taxon>Bacteria</taxon>
        <taxon>Pseudomonadati</taxon>
        <taxon>Pseudomonadota</taxon>
        <taxon>Gammaproteobacteria</taxon>
        <taxon>Chromatiales</taxon>
        <taxon>Chromatiaceae</taxon>
        <taxon>Nitrosococcus</taxon>
    </lineage>
</organism>
<accession>A0A0E2YXP8</accession>